<evidence type="ECO:0000256" key="1">
    <source>
        <dbReference type="ARBA" id="ARBA00004370"/>
    </source>
</evidence>
<reference evidence="7" key="1">
    <citation type="submission" date="2019-10" db="EMBL/GenBank/DDBJ databases">
        <title>Corvus moneduloides (New Caledonian crow) genome, bCorMon1, primary haplotype.</title>
        <authorList>
            <person name="Rutz C."/>
            <person name="Fungtammasan C."/>
            <person name="Mountcastle J."/>
            <person name="Formenti G."/>
            <person name="Chow W."/>
            <person name="Howe K."/>
            <person name="Steele M.P."/>
            <person name="Fernandes J."/>
            <person name="Gilbert M.T.P."/>
            <person name="Fedrigo O."/>
            <person name="Jarvis E.D."/>
            <person name="Gemmell N."/>
        </authorList>
    </citation>
    <scope>NUCLEOTIDE SEQUENCE [LARGE SCALE GENOMIC DNA]</scope>
</reference>
<dbReference type="PANTHER" id="PTHR12080:SF55">
    <property type="entry name" value="LYMPHOCYTE FUNCTION-ASSOCIATED ANTIGEN 3"/>
    <property type="match status" value="1"/>
</dbReference>
<evidence type="ECO:0000313" key="6">
    <source>
        <dbReference type="Ensembl" id="ENSCMUP00000007263.2"/>
    </source>
</evidence>
<sequence>MAPRFSSKQQLHVWPGVPSQVIGAVGASVTFPIQPPAGRAVFWTFGNDPIASVVPKDPPEVLFSEEKYEKRFTFPENGRALGISQLSLEDAGIYSVKIDGKTSTFTLRVYGELAEPTVTCEDRNCSAGSCRFSLRCSVPGTGLGSISYLWSKGEQPWDEGPTVLVVNESSWNEPESLTCTARNPVSSRNITVVAPGGLCEAMRASHEGETNGFCPGIWDLNQKKWISPVLGAGSASQSYSDQGGWDEEQFPNPAAPRAFGVKVSPELALLRSGFPPCPGQEHPGGFPASQTPQIPDFFPHFSEHSG</sequence>
<name>A0A8C3DI10_CORMO</name>
<dbReference type="AlphaFoldDB" id="A0A8C3DI10"/>
<keyword evidence="4" id="KW-0325">Glycoprotein</keyword>
<dbReference type="GO" id="GO:0016020">
    <property type="term" value="C:membrane"/>
    <property type="evidence" value="ECO:0007669"/>
    <property type="project" value="UniProtKB-SubCell"/>
</dbReference>
<dbReference type="Ensembl" id="ENSCMUT00000007846.2">
    <property type="protein sequence ID" value="ENSCMUP00000007263.2"/>
    <property type="gene ID" value="ENSCMUG00000004791.2"/>
</dbReference>
<protein>
    <submittedName>
        <fullName evidence="6">Uncharacterized protein</fullName>
    </submittedName>
</protein>
<accession>A0A8C3DI10</accession>
<accession>A0A8U7NU27</accession>
<proteinExistence type="predicted"/>
<dbReference type="InterPro" id="IPR007110">
    <property type="entry name" value="Ig-like_dom"/>
</dbReference>
<dbReference type="InterPro" id="IPR013783">
    <property type="entry name" value="Ig-like_fold"/>
</dbReference>
<reference evidence="6" key="2">
    <citation type="submission" date="2025-08" db="UniProtKB">
        <authorList>
            <consortium name="Ensembl"/>
        </authorList>
    </citation>
    <scope>IDENTIFICATION</scope>
</reference>
<dbReference type="PROSITE" id="PS50835">
    <property type="entry name" value="IG_LIKE"/>
    <property type="match status" value="1"/>
</dbReference>
<keyword evidence="3" id="KW-0472">Membrane</keyword>
<dbReference type="SMART" id="SM00409">
    <property type="entry name" value="IG"/>
    <property type="match status" value="1"/>
</dbReference>
<reference evidence="6" key="3">
    <citation type="submission" date="2025-09" db="UniProtKB">
        <authorList>
            <consortium name="Ensembl"/>
        </authorList>
    </citation>
    <scope>IDENTIFICATION</scope>
</reference>
<dbReference type="InterPro" id="IPR003599">
    <property type="entry name" value="Ig_sub"/>
</dbReference>
<dbReference type="OMA" id="CRANNPI"/>
<organism evidence="6 7">
    <name type="scientific">Corvus moneduloides</name>
    <name type="common">New Caledonian crow</name>
    <dbReference type="NCBI Taxonomy" id="1196302"/>
    <lineage>
        <taxon>Eukaryota</taxon>
        <taxon>Metazoa</taxon>
        <taxon>Chordata</taxon>
        <taxon>Craniata</taxon>
        <taxon>Vertebrata</taxon>
        <taxon>Euteleostomi</taxon>
        <taxon>Archelosauria</taxon>
        <taxon>Archosauria</taxon>
        <taxon>Dinosauria</taxon>
        <taxon>Saurischia</taxon>
        <taxon>Theropoda</taxon>
        <taxon>Coelurosauria</taxon>
        <taxon>Aves</taxon>
        <taxon>Neognathae</taxon>
        <taxon>Neoaves</taxon>
        <taxon>Telluraves</taxon>
        <taxon>Australaves</taxon>
        <taxon>Passeriformes</taxon>
        <taxon>Corvoidea</taxon>
        <taxon>Corvidae</taxon>
        <taxon>Corvus</taxon>
    </lineage>
</organism>
<comment type="subcellular location">
    <subcellularLocation>
        <location evidence="1">Membrane</location>
    </subcellularLocation>
</comment>
<evidence type="ECO:0000313" key="7">
    <source>
        <dbReference type="Proteomes" id="UP000694553"/>
    </source>
</evidence>
<dbReference type="InterPro" id="IPR036179">
    <property type="entry name" value="Ig-like_dom_sf"/>
</dbReference>
<dbReference type="Proteomes" id="UP000694553">
    <property type="component" value="Unassembled WGS sequence"/>
</dbReference>
<dbReference type="Gene3D" id="2.60.40.10">
    <property type="entry name" value="Immunoglobulins"/>
    <property type="match status" value="2"/>
</dbReference>
<feature type="region of interest" description="Disordered" evidence="5">
    <location>
        <begin position="276"/>
        <end position="306"/>
    </location>
</feature>
<evidence type="ECO:0000256" key="5">
    <source>
        <dbReference type="SAM" id="MobiDB-lite"/>
    </source>
</evidence>
<evidence type="ECO:0000256" key="3">
    <source>
        <dbReference type="ARBA" id="ARBA00023136"/>
    </source>
</evidence>
<dbReference type="PANTHER" id="PTHR12080">
    <property type="entry name" value="SIGNALING LYMPHOCYTIC ACTIVATION MOLECULE"/>
    <property type="match status" value="1"/>
</dbReference>
<dbReference type="InterPro" id="IPR015631">
    <property type="entry name" value="CD2/SLAM_rcpt"/>
</dbReference>
<dbReference type="SUPFAM" id="SSF48726">
    <property type="entry name" value="Immunoglobulin"/>
    <property type="match status" value="2"/>
</dbReference>
<keyword evidence="7" id="KW-1185">Reference proteome</keyword>
<evidence type="ECO:0000256" key="4">
    <source>
        <dbReference type="ARBA" id="ARBA00023180"/>
    </source>
</evidence>
<evidence type="ECO:0000256" key="2">
    <source>
        <dbReference type="ARBA" id="ARBA00022729"/>
    </source>
</evidence>
<keyword evidence="2" id="KW-0732">Signal</keyword>